<dbReference type="Pfam" id="PF07686">
    <property type="entry name" value="V-set"/>
    <property type="match status" value="1"/>
</dbReference>
<feature type="domain" description="Ig-like" evidence="1">
    <location>
        <begin position="110"/>
        <end position="199"/>
    </location>
</feature>
<dbReference type="PROSITE" id="PS50835">
    <property type="entry name" value="IG_LIKE"/>
    <property type="match status" value="3"/>
</dbReference>
<evidence type="ECO:0000313" key="3">
    <source>
        <dbReference type="Proteomes" id="UP000319801"/>
    </source>
</evidence>
<evidence type="ECO:0000313" key="2">
    <source>
        <dbReference type="EMBL" id="TSN03405.1"/>
    </source>
</evidence>
<dbReference type="AlphaFoldDB" id="A0A556U5Y2"/>
<dbReference type="InterPro" id="IPR003599">
    <property type="entry name" value="Ig_sub"/>
</dbReference>
<comment type="caution">
    <text evidence="2">The sequence shown here is derived from an EMBL/GenBank/DDBJ whole genome shotgun (WGS) entry which is preliminary data.</text>
</comment>
<dbReference type="Gene3D" id="2.60.40.10">
    <property type="entry name" value="Immunoglobulins"/>
    <property type="match status" value="6"/>
</dbReference>
<protein>
    <submittedName>
        <fullName evidence="2">Myelin-associated glycoprotein</fullName>
    </submittedName>
</protein>
<dbReference type="PANTHER" id="PTHR46484">
    <property type="entry name" value="SI:CH211-171H4.5-RELATED"/>
    <property type="match status" value="1"/>
</dbReference>
<dbReference type="InterPro" id="IPR013106">
    <property type="entry name" value="Ig_V-set"/>
</dbReference>
<dbReference type="PANTHER" id="PTHR46484:SF7">
    <property type="entry name" value="MYELIN-ASSOCIATED GLYCOPROTEIN-LIKE-RELATED"/>
    <property type="match status" value="1"/>
</dbReference>
<dbReference type="InterPro" id="IPR036179">
    <property type="entry name" value="Ig-like_dom_sf"/>
</dbReference>
<reference evidence="2 3" key="1">
    <citation type="journal article" date="2019" name="Genome Biol. Evol.">
        <title>Whole-Genome Sequencing of the Giant Devil Catfish, Bagarius yarrelli.</title>
        <authorList>
            <person name="Jiang W."/>
            <person name="Lv Y."/>
            <person name="Cheng L."/>
            <person name="Yang K."/>
            <person name="Chao B."/>
            <person name="Wang X."/>
            <person name="Li Y."/>
            <person name="Pan X."/>
            <person name="You X."/>
            <person name="Zhang Y."/>
            <person name="Yang J."/>
            <person name="Li J."/>
            <person name="Zhang X."/>
            <person name="Liu S."/>
            <person name="Sun C."/>
            <person name="Yang J."/>
            <person name="Shi Q."/>
        </authorList>
    </citation>
    <scope>NUCLEOTIDE SEQUENCE [LARGE SCALE GENOMIC DNA]</scope>
    <source>
        <strain evidence="2">JWS20170419001</strain>
        <tissue evidence="2">Muscle</tissue>
    </source>
</reference>
<feature type="domain" description="Ig-like" evidence="1">
    <location>
        <begin position="531"/>
        <end position="622"/>
    </location>
</feature>
<dbReference type="Proteomes" id="UP000319801">
    <property type="component" value="Unassembled WGS sequence"/>
</dbReference>
<name>A0A556U5Y2_BAGYA</name>
<dbReference type="EMBL" id="VCAZ01000052">
    <property type="protein sequence ID" value="TSN03405.1"/>
    <property type="molecule type" value="Genomic_DNA"/>
</dbReference>
<dbReference type="SMART" id="SM00409">
    <property type="entry name" value="IG"/>
    <property type="match status" value="5"/>
</dbReference>
<proteinExistence type="predicted"/>
<dbReference type="InterPro" id="IPR007110">
    <property type="entry name" value="Ig-like_dom"/>
</dbReference>
<dbReference type="SUPFAM" id="SSF48726">
    <property type="entry name" value="Immunoglobulin"/>
    <property type="match status" value="6"/>
</dbReference>
<dbReference type="OrthoDB" id="10039395at2759"/>
<gene>
    <name evidence="2" type="ORF">Baya_8541</name>
</gene>
<sequence>MEALVSSCVVLPCTFNYPISQLPESRLKGIWHKQTDINDRIYDEDNTLISDSFKGRTKLIGKLGEKNCTLEINSVKNHDNGPFCFRAEIPKYDKFSFVEKCVTIKMKAEPAKPILDHEENFVEDSIATFRCYVRHTCPTHHPTIKWSRSDAKPLLSYKDNGHGVWEVESLLTFPATKEDNHEEITCSVTFHGNMQSEVTHKIYIKRSINKARITPDSTTEFLEGVEQDITCSVTYMCSSDQPGIVWNNGQLVGITSYRIIQGTEYEAKSTLKFTAKADDHGRNIVCQINFKGTARKVTITLRVKRSMGSLDWSFTMPSAIAGTQGSCVVIPCNFKFKNSRHISTDVKWYRFSPSDYSLVYNKYESINNINNKFRGKTSLYGSSNDNNCSLKIQPLEMEHNQERLFPWLDKSPIENLYIQNFKDETIALEVTDSVEKPQAELLGIAKVGEPVTLSCSVIHTCPPIPPKLSWSISRGTRKFINTPLYNGKWKTTMEITWTVEEDDTSVTCSVSYLGGQTSKTEISLNPLCPIDQVQITPNANTEFLEGVEQDIVCSVTYMCAKDRPYLSWSSEQLPGSMIQITKHGKKQVARSTLKFTPKTGDHGKTITCQADFRGNIQTVEITLKVQSK</sequence>
<accession>A0A556U5Y2</accession>
<dbReference type="InterPro" id="IPR013783">
    <property type="entry name" value="Ig-like_fold"/>
</dbReference>
<keyword evidence="3" id="KW-1185">Reference proteome</keyword>
<evidence type="ECO:0000259" key="1">
    <source>
        <dbReference type="PROSITE" id="PS50835"/>
    </source>
</evidence>
<organism evidence="2 3">
    <name type="scientific">Bagarius yarrelli</name>
    <name type="common">Goonch</name>
    <name type="synonym">Bagrus yarrelli</name>
    <dbReference type="NCBI Taxonomy" id="175774"/>
    <lineage>
        <taxon>Eukaryota</taxon>
        <taxon>Metazoa</taxon>
        <taxon>Chordata</taxon>
        <taxon>Craniata</taxon>
        <taxon>Vertebrata</taxon>
        <taxon>Euteleostomi</taxon>
        <taxon>Actinopterygii</taxon>
        <taxon>Neopterygii</taxon>
        <taxon>Teleostei</taxon>
        <taxon>Ostariophysi</taxon>
        <taxon>Siluriformes</taxon>
        <taxon>Sisoridae</taxon>
        <taxon>Sisorinae</taxon>
        <taxon>Bagarius</taxon>
    </lineage>
</organism>
<feature type="domain" description="Ig-like" evidence="1">
    <location>
        <begin position="437"/>
        <end position="525"/>
    </location>
</feature>